<evidence type="ECO:0000313" key="2">
    <source>
        <dbReference type="EMBL" id="CAE0642970.1"/>
    </source>
</evidence>
<name>A0A7S3Y6Z7_HETAK</name>
<protein>
    <submittedName>
        <fullName evidence="2">Uncharacterized protein</fullName>
    </submittedName>
</protein>
<sequence>MLVEEIKYLSLLSFTRRRQIILQTKEEEETASRWARQHEHDLTRQLDGAIYAPSHHTTASYLRADAQCRADLMTRWAGRRYTWQRETEKSFVARQQTFYRVELLQQEHPRYSLPSWVFKTYGMFKYKCPASFKCGRCKHDLALANEKHVRVPAQYVIDLHPTIWKRGRPPMPWFSRAAQPMPRFSSPKEDGRARR</sequence>
<reference evidence="2" key="1">
    <citation type="submission" date="2021-01" db="EMBL/GenBank/DDBJ databases">
        <authorList>
            <person name="Corre E."/>
            <person name="Pelletier E."/>
            <person name="Niang G."/>
            <person name="Scheremetjew M."/>
            <person name="Finn R."/>
            <person name="Kale V."/>
            <person name="Holt S."/>
            <person name="Cochrane G."/>
            <person name="Meng A."/>
            <person name="Brown T."/>
            <person name="Cohen L."/>
        </authorList>
    </citation>
    <scope>NUCLEOTIDE SEQUENCE</scope>
    <source>
        <strain evidence="2">CCMP3107</strain>
    </source>
</reference>
<feature type="compositionally biased region" description="Basic and acidic residues" evidence="1">
    <location>
        <begin position="186"/>
        <end position="195"/>
    </location>
</feature>
<evidence type="ECO:0000256" key="1">
    <source>
        <dbReference type="SAM" id="MobiDB-lite"/>
    </source>
</evidence>
<dbReference type="EMBL" id="HBIU01049069">
    <property type="protein sequence ID" value="CAE0642970.1"/>
    <property type="molecule type" value="Transcribed_RNA"/>
</dbReference>
<feature type="region of interest" description="Disordered" evidence="1">
    <location>
        <begin position="176"/>
        <end position="195"/>
    </location>
</feature>
<accession>A0A7S3Y6Z7</accession>
<proteinExistence type="predicted"/>
<gene>
    <name evidence="2" type="ORF">HAKA00212_LOCUS21828</name>
</gene>
<organism evidence="2">
    <name type="scientific">Heterosigma akashiwo</name>
    <name type="common">Chromophytic alga</name>
    <name type="synonym">Heterosigma carterae</name>
    <dbReference type="NCBI Taxonomy" id="2829"/>
    <lineage>
        <taxon>Eukaryota</taxon>
        <taxon>Sar</taxon>
        <taxon>Stramenopiles</taxon>
        <taxon>Ochrophyta</taxon>
        <taxon>Raphidophyceae</taxon>
        <taxon>Chattonellales</taxon>
        <taxon>Chattonellaceae</taxon>
        <taxon>Heterosigma</taxon>
    </lineage>
</organism>
<dbReference type="AlphaFoldDB" id="A0A7S3Y6Z7"/>